<feature type="transmembrane region" description="Helical" evidence="1">
    <location>
        <begin position="49"/>
        <end position="70"/>
    </location>
</feature>
<feature type="transmembrane region" description="Helical" evidence="1">
    <location>
        <begin position="111"/>
        <end position="130"/>
    </location>
</feature>
<feature type="transmembrane region" description="Helical" evidence="1">
    <location>
        <begin position="167"/>
        <end position="189"/>
    </location>
</feature>
<feature type="transmembrane region" description="Helical" evidence="1">
    <location>
        <begin position="345"/>
        <end position="363"/>
    </location>
</feature>
<comment type="caution">
    <text evidence="2">The sequence shown here is derived from an EMBL/GenBank/DDBJ whole genome shotgun (WGS) entry which is preliminary data.</text>
</comment>
<dbReference type="AlphaFoldDB" id="A0A1X0NSM6"/>
<keyword evidence="3" id="KW-1185">Reference proteome</keyword>
<organism evidence="2 3">
    <name type="scientific">Trypanosoma theileri</name>
    <dbReference type="NCBI Taxonomy" id="67003"/>
    <lineage>
        <taxon>Eukaryota</taxon>
        <taxon>Discoba</taxon>
        <taxon>Euglenozoa</taxon>
        <taxon>Kinetoplastea</taxon>
        <taxon>Metakinetoplastina</taxon>
        <taxon>Trypanosomatida</taxon>
        <taxon>Trypanosomatidae</taxon>
        <taxon>Trypanosoma</taxon>
    </lineage>
</organism>
<dbReference type="Gene3D" id="3.40.50.1820">
    <property type="entry name" value="alpha/beta hydrolase"/>
    <property type="match status" value="1"/>
</dbReference>
<gene>
    <name evidence="2" type="ORF">TM35_000201110</name>
</gene>
<accession>A0A1X0NSM6</accession>
<evidence type="ECO:0000256" key="1">
    <source>
        <dbReference type="SAM" id="Phobius"/>
    </source>
</evidence>
<dbReference type="GeneID" id="39986576"/>
<dbReference type="InterPro" id="IPR029058">
    <property type="entry name" value="AB_hydrolase_fold"/>
</dbReference>
<dbReference type="OrthoDB" id="58570at2759"/>
<dbReference type="EMBL" id="NBCO01000020">
    <property type="protein sequence ID" value="ORC87702.1"/>
    <property type="molecule type" value="Genomic_DNA"/>
</dbReference>
<feature type="transmembrane region" description="Helical" evidence="1">
    <location>
        <begin position="282"/>
        <end position="306"/>
    </location>
</feature>
<feature type="transmembrane region" description="Helical" evidence="1">
    <location>
        <begin position="209"/>
        <end position="228"/>
    </location>
</feature>
<feature type="transmembrane region" description="Helical" evidence="1">
    <location>
        <begin position="421"/>
        <end position="442"/>
    </location>
</feature>
<feature type="transmembrane region" description="Helical" evidence="1">
    <location>
        <begin position="253"/>
        <end position="270"/>
    </location>
</feature>
<keyword evidence="1" id="KW-1133">Transmembrane helix</keyword>
<proteinExistence type="predicted"/>
<sequence>MHPQPQNSFYVPLQRRASGVVVDTEWTITKVQRAAMRFFLLDRFQLKKIAVWIATFHYVPLLACILTIWLNCSLHLFFSFVFPILREKYHWSMYTWRDVREIPTAHDAMRALYVVLAHIGLLIGMVVLGYQLMSSVTDAAIDSCRVGYDDVAQCTSGFYRLLKEFQVVLILPYARFLMLFLTICLSIFLVGMFGSDSLVEWDRRGNDVFILFIVSMSLLMIFSLMDFWRNVDNSLGPSMIFWWRKALPRVRRFYLYVLVLYSGYLCWIKDCNRGFASFCEGMVYICLLHVVLVLAIRITIFLYSFVNFIGEVWGDTRIRWILLGCAIPLLVLILFSASFVSAPLFLLQITSLCFIASAIVRRWRHCAFRDALKPRVASTITTPTTSDPSSRSGSTSLPGGADVELYCVVDRRRPGVALRAFLRLTCAAVAAVVLALALWVGVKHPGKEGATATRCDGDGSGERIRVTARILTADLYGLPRHADPQALVYESDKSKYSAARHQGLCAQHWAQDLHAGDLAYFSLMAYLQRESKDSVTMLNFYKRHRDGAEDWEDIPTNQTYGRAVFRHIYSRSKNTSVIAIRGTDITSPFDFLQNMLLFSETIVFRVLANVLPLAGLIPERVIVDYVAASSAISSLLLGGPSKDYYHLHVEEYLKNVHSKYIVLTGHSLGGVVAQIVAAHTHLPGVAFSSPGVNLMRKKLNLDPDAIDGFTTNVMVSNDFAVAIDTPGGTVYHIQCEHKTSEVCHSMELHTIRIWTVCPSYREKTLLNGTYKLTS</sequence>
<dbReference type="STRING" id="67003.A0A1X0NSM6"/>
<dbReference type="SUPFAM" id="SSF53474">
    <property type="entry name" value="alpha/beta-Hydrolases"/>
    <property type="match status" value="1"/>
</dbReference>
<reference evidence="2 3" key="1">
    <citation type="submission" date="2017-03" db="EMBL/GenBank/DDBJ databases">
        <title>An alternative strategy for trypanosome survival in the mammalian bloodstream revealed through genome and transcriptome analysis of the ubiquitous bovine parasite Trypanosoma (Megatrypanum) theileri.</title>
        <authorList>
            <person name="Kelly S."/>
            <person name="Ivens A."/>
            <person name="Mott A."/>
            <person name="O'Neill E."/>
            <person name="Emms D."/>
            <person name="Macleod O."/>
            <person name="Voorheis P."/>
            <person name="Matthews J."/>
            <person name="Matthews K."/>
            <person name="Carrington M."/>
        </authorList>
    </citation>
    <scope>NUCLEOTIDE SEQUENCE [LARGE SCALE GENOMIC DNA]</scope>
    <source>
        <strain evidence="2">Edinburgh</strain>
    </source>
</reference>
<evidence type="ECO:0008006" key="4">
    <source>
        <dbReference type="Google" id="ProtNLM"/>
    </source>
</evidence>
<evidence type="ECO:0000313" key="3">
    <source>
        <dbReference type="Proteomes" id="UP000192257"/>
    </source>
</evidence>
<dbReference type="Proteomes" id="UP000192257">
    <property type="component" value="Unassembled WGS sequence"/>
</dbReference>
<name>A0A1X0NSM6_9TRYP</name>
<protein>
    <recommendedName>
        <fullName evidence="4">Fungal lipase-like domain-containing protein</fullName>
    </recommendedName>
</protein>
<dbReference type="RefSeq" id="XP_028881768.1">
    <property type="nucleotide sequence ID" value="XM_029026796.1"/>
</dbReference>
<feature type="transmembrane region" description="Helical" evidence="1">
    <location>
        <begin position="318"/>
        <end position="339"/>
    </location>
</feature>
<keyword evidence="1" id="KW-0812">Transmembrane</keyword>
<evidence type="ECO:0000313" key="2">
    <source>
        <dbReference type="EMBL" id="ORC87702.1"/>
    </source>
</evidence>
<dbReference type="VEuPathDB" id="TriTrypDB:TM35_000201110"/>
<keyword evidence="1" id="KW-0472">Membrane</keyword>